<dbReference type="SMART" id="SM01065">
    <property type="entry name" value="CBM_2"/>
    <property type="match status" value="1"/>
</dbReference>
<keyword evidence="9" id="KW-0624">Polysaccharide degradation</keyword>
<protein>
    <recommendedName>
        <fullName evidence="3">glucan 1,4-alpha-glucosidase</fullName>
        <ecNumber evidence="3">3.2.1.3</ecNumber>
    </recommendedName>
    <alternativeName>
        <fullName evidence="11">1,4-alpha-D-glucan glucohydrolase</fullName>
    </alternativeName>
    <alternativeName>
        <fullName evidence="10">Glucan 1,4-alpha-glucosidase</fullName>
    </alternativeName>
</protein>
<dbReference type="AlphaFoldDB" id="A0AAD4I3V5"/>
<dbReference type="EMBL" id="JAHCVI010000001">
    <property type="protein sequence ID" value="KAG7294031.1"/>
    <property type="molecule type" value="Genomic_DNA"/>
</dbReference>
<proteinExistence type="inferred from homology"/>
<accession>A0AAD4I3V5</accession>
<dbReference type="InterPro" id="IPR002044">
    <property type="entry name" value="CBM20"/>
</dbReference>
<comment type="catalytic activity">
    <reaction evidence="1">
        <text>Hydrolysis of terminal (1-&gt;4)-linked alpha-D-glucose residues successively from non-reducing ends of the chains with release of beta-D-glucose.</text>
        <dbReference type="EC" id="3.2.1.3"/>
    </reaction>
</comment>
<evidence type="ECO:0000256" key="9">
    <source>
        <dbReference type="ARBA" id="ARBA00023326"/>
    </source>
</evidence>
<feature type="domain" description="CBM20" evidence="13">
    <location>
        <begin position="632"/>
        <end position="738"/>
    </location>
</feature>
<dbReference type="SUPFAM" id="SSF48208">
    <property type="entry name" value="Six-hairpin glycosidases"/>
    <property type="match status" value="1"/>
</dbReference>
<feature type="region of interest" description="Disordered" evidence="12">
    <location>
        <begin position="585"/>
        <end position="611"/>
    </location>
</feature>
<evidence type="ECO:0000256" key="10">
    <source>
        <dbReference type="ARBA" id="ARBA00033442"/>
    </source>
</evidence>
<keyword evidence="7" id="KW-0119">Carbohydrate metabolism</keyword>
<keyword evidence="8" id="KW-0326">Glycosidase</keyword>
<dbReference type="Pfam" id="PF00723">
    <property type="entry name" value="Glyco_hydro_15"/>
    <property type="match status" value="1"/>
</dbReference>
<dbReference type="EC" id="3.2.1.3" evidence="3"/>
<dbReference type="PANTHER" id="PTHR31616">
    <property type="entry name" value="TREHALASE"/>
    <property type="match status" value="1"/>
</dbReference>
<evidence type="ECO:0000313" key="15">
    <source>
        <dbReference type="Proteomes" id="UP001197093"/>
    </source>
</evidence>
<dbReference type="FunFam" id="1.50.10.10:FF:000018">
    <property type="entry name" value="Glucoamylase"/>
    <property type="match status" value="1"/>
</dbReference>
<dbReference type="GO" id="GO:0000324">
    <property type="term" value="C:fungal-type vacuole"/>
    <property type="evidence" value="ECO:0007669"/>
    <property type="project" value="TreeGrafter"/>
</dbReference>
<evidence type="ECO:0000256" key="1">
    <source>
        <dbReference type="ARBA" id="ARBA00001863"/>
    </source>
</evidence>
<dbReference type="FunFam" id="2.60.40.10:FF:000552">
    <property type="entry name" value="Related to glucoamylase"/>
    <property type="match status" value="1"/>
</dbReference>
<dbReference type="InterPro" id="IPR011613">
    <property type="entry name" value="GH15-like"/>
</dbReference>
<evidence type="ECO:0000256" key="5">
    <source>
        <dbReference type="ARBA" id="ARBA00022801"/>
    </source>
</evidence>
<evidence type="ECO:0000256" key="11">
    <source>
        <dbReference type="ARBA" id="ARBA00033473"/>
    </source>
</evidence>
<dbReference type="GO" id="GO:0000272">
    <property type="term" value="P:polysaccharide catabolic process"/>
    <property type="evidence" value="ECO:0007669"/>
    <property type="project" value="UniProtKB-KW"/>
</dbReference>
<keyword evidence="5 14" id="KW-0378">Hydrolase</keyword>
<dbReference type="GO" id="GO:2001070">
    <property type="term" value="F:starch binding"/>
    <property type="evidence" value="ECO:0007669"/>
    <property type="project" value="InterPro"/>
</dbReference>
<dbReference type="PRINTS" id="PR00736">
    <property type="entry name" value="GLHYDRLASE15"/>
</dbReference>
<dbReference type="InterPro" id="IPR013784">
    <property type="entry name" value="Carb-bd-like_fold"/>
</dbReference>
<dbReference type="CDD" id="cd05811">
    <property type="entry name" value="CBM20_glucoamylase"/>
    <property type="match status" value="1"/>
</dbReference>
<dbReference type="InterPro" id="IPR034836">
    <property type="entry name" value="CBM20_glucoamylase"/>
</dbReference>
<feature type="compositionally biased region" description="Low complexity" evidence="12">
    <location>
        <begin position="598"/>
        <end position="611"/>
    </location>
</feature>
<dbReference type="SUPFAM" id="SSF49452">
    <property type="entry name" value="Starch-binding domain-like"/>
    <property type="match status" value="1"/>
</dbReference>
<dbReference type="PANTHER" id="PTHR31616:SF12">
    <property type="entry name" value="GLUCOAMYLASE"/>
    <property type="match status" value="1"/>
</dbReference>
<dbReference type="InterPro" id="IPR046966">
    <property type="entry name" value="Glucoamylase_active_site"/>
</dbReference>
<dbReference type="PROSITE" id="PS00820">
    <property type="entry name" value="GLUCOAMYLASE"/>
    <property type="match status" value="1"/>
</dbReference>
<gene>
    <name evidence="14" type="primary">GLA1_1</name>
    <name evidence="14" type="ORF">NEMBOFW57_004093</name>
</gene>
<keyword evidence="6" id="KW-0325">Glycoprotein</keyword>
<dbReference type="InterPro" id="IPR008928">
    <property type="entry name" value="6-hairpin_glycosidase_sf"/>
</dbReference>
<evidence type="ECO:0000256" key="2">
    <source>
        <dbReference type="ARBA" id="ARBA00006188"/>
    </source>
</evidence>
<evidence type="ECO:0000256" key="6">
    <source>
        <dbReference type="ARBA" id="ARBA00023180"/>
    </source>
</evidence>
<organism evidence="14 15">
    <name type="scientific">Staphylotrichum longicolle</name>
    <dbReference type="NCBI Taxonomy" id="669026"/>
    <lineage>
        <taxon>Eukaryota</taxon>
        <taxon>Fungi</taxon>
        <taxon>Dikarya</taxon>
        <taxon>Ascomycota</taxon>
        <taxon>Pezizomycotina</taxon>
        <taxon>Sordariomycetes</taxon>
        <taxon>Sordariomycetidae</taxon>
        <taxon>Sordariales</taxon>
        <taxon>Chaetomiaceae</taxon>
        <taxon>Staphylotrichum</taxon>
    </lineage>
</organism>
<feature type="compositionally biased region" description="Polar residues" evidence="12">
    <location>
        <begin position="585"/>
        <end position="597"/>
    </location>
</feature>
<dbReference type="InterPro" id="IPR013783">
    <property type="entry name" value="Ig-like_fold"/>
</dbReference>
<evidence type="ECO:0000256" key="7">
    <source>
        <dbReference type="ARBA" id="ARBA00023277"/>
    </source>
</evidence>
<reference evidence="14" key="1">
    <citation type="submission" date="2023-02" db="EMBL/GenBank/DDBJ databases">
        <authorList>
            <person name="Palmer J.M."/>
        </authorList>
    </citation>
    <scope>NUCLEOTIDE SEQUENCE</scope>
    <source>
        <strain evidence="14">FW57</strain>
    </source>
</reference>
<dbReference type="PROSITE" id="PS51166">
    <property type="entry name" value="CBM20"/>
    <property type="match status" value="1"/>
</dbReference>
<evidence type="ECO:0000256" key="8">
    <source>
        <dbReference type="ARBA" id="ARBA00023295"/>
    </source>
</evidence>
<comment type="similarity">
    <text evidence="2">Belongs to the glycosyl hydrolase 15 family.</text>
</comment>
<keyword evidence="4" id="KW-0732">Signal</keyword>
<evidence type="ECO:0000313" key="14">
    <source>
        <dbReference type="EMBL" id="KAG7294031.1"/>
    </source>
</evidence>
<evidence type="ECO:0000256" key="12">
    <source>
        <dbReference type="SAM" id="MobiDB-lite"/>
    </source>
</evidence>
<dbReference type="Gene3D" id="1.50.10.10">
    <property type="match status" value="1"/>
</dbReference>
<dbReference type="InterPro" id="IPR012341">
    <property type="entry name" value="6hp_glycosidase-like_sf"/>
</dbReference>
<dbReference type="Proteomes" id="UP001197093">
    <property type="component" value="Unassembled WGS sequence"/>
</dbReference>
<evidence type="ECO:0000256" key="3">
    <source>
        <dbReference type="ARBA" id="ARBA00012593"/>
    </source>
</evidence>
<name>A0AAD4I3V5_9PEZI</name>
<dbReference type="InterPro" id="IPR000165">
    <property type="entry name" value="Glucoamylase"/>
</dbReference>
<evidence type="ECO:0000256" key="4">
    <source>
        <dbReference type="ARBA" id="ARBA00022729"/>
    </source>
</evidence>
<dbReference type="Gene3D" id="2.60.40.10">
    <property type="entry name" value="Immunoglobulins"/>
    <property type="match status" value="1"/>
</dbReference>
<evidence type="ECO:0000259" key="13">
    <source>
        <dbReference type="PROSITE" id="PS51166"/>
    </source>
</evidence>
<sequence>MLVLRTTQALTSIRSFTTRRVHSVMALTPLYTPTLRVTFMAPWKTMHVAEPSKILGFCSVSKRQPSPVSLTLFNPTRYASPRSTMRLPSQLQLLASALLLSTAEGSPAAGRAHHDGPMMKRSADSFLATEKPIALQNLLCNIGSSGCRVSGAASGIVVASPDKSNPDYFYTWTRDAALVFKCIVDTFTNSYDAGLQTQIQNYIAAQARLQGVSNPSGGLSDGSGLAEPKFYVDLTQYTGAWGRPQRDGPALRAIAMIAYGKWLVNNGYKSTASSIVWPVIKNDLAYVAQYWNNTGFDLWEEVNGSSFFTVAAQHRALVEGAAFATSIGTSCSACSSVAPQVLCFLQRFWSSSGNYVVSNINTNNGRSGKDANSILASIHTFDPAAGCDATTFQPCSDKALANHKVVTDSFRSIYSVNSGIAQGVAVSVGRYPEDSYYGGNPWYLNTLAAAEQLYDALYVWKKQGSITVTSTSLAFFKDFLSSVTTGTYASGSSTYTTLITAISNYADGYVNVVAQYTPSDGSLTEQFSRSNGSPLSAHHLTWSYAALLTAAARRAGTIPSSWGAAGLSVPSQCSGTSVSGSYTSATSTSFPTSQTPVSTNPSSSTATGATTSAASASTTAVTTSAATSSAGCAIATSVAVTFDELVSTQWGQTIKIVGNIPALGNWDTSKAVALSAADYTSANPLWWATLSLQAGQVIQYKYINVASNGAVTWEKDPNHTYTVPSSCATAAVKSDKWQ</sequence>
<comment type="caution">
    <text evidence="14">The sequence shown here is derived from an EMBL/GenBank/DDBJ whole genome shotgun (WGS) entry which is preliminary data.</text>
</comment>
<dbReference type="Pfam" id="PF00686">
    <property type="entry name" value="CBM_20"/>
    <property type="match status" value="1"/>
</dbReference>
<dbReference type="GO" id="GO:0004339">
    <property type="term" value="F:glucan 1,4-alpha-glucosidase activity"/>
    <property type="evidence" value="ECO:0007669"/>
    <property type="project" value="UniProtKB-EC"/>
</dbReference>
<keyword evidence="15" id="KW-1185">Reference proteome</keyword>